<dbReference type="EMBL" id="DQBS01000193">
    <property type="protein sequence ID" value="HCO70631.1"/>
    <property type="molecule type" value="Genomic_DNA"/>
</dbReference>
<evidence type="ECO:0000313" key="1">
    <source>
        <dbReference type="EMBL" id="HCO70631.1"/>
    </source>
</evidence>
<organism evidence="2 4">
    <name type="scientific">Mesotoga infera</name>
    <dbReference type="NCBI Taxonomy" id="1236046"/>
    <lineage>
        <taxon>Bacteria</taxon>
        <taxon>Thermotogati</taxon>
        <taxon>Thermotogota</taxon>
        <taxon>Thermotogae</taxon>
        <taxon>Kosmotogales</taxon>
        <taxon>Kosmotogaceae</taxon>
        <taxon>Mesotoga</taxon>
    </lineage>
</organism>
<dbReference type="InterPro" id="IPR002173">
    <property type="entry name" value="Carboh/pur_kinase_PfkB_CS"/>
</dbReference>
<dbReference type="Gene3D" id="3.40.1190.20">
    <property type="match status" value="1"/>
</dbReference>
<dbReference type="Proteomes" id="UP000054260">
    <property type="component" value="Unassembled WGS sequence"/>
</dbReference>
<proteinExistence type="predicted"/>
<protein>
    <submittedName>
        <fullName evidence="1">Carbohydrate kinase</fullName>
    </submittedName>
    <submittedName>
        <fullName evidence="2">PfkB domain protein</fullName>
    </submittedName>
</protein>
<dbReference type="InterPro" id="IPR029056">
    <property type="entry name" value="Ribokinase-like"/>
</dbReference>
<reference evidence="2" key="1">
    <citation type="journal article" date="2015" name="MBio">
        <title>Genome-resolved metagenomic analysis reveals roles for candidate phyla and other microbial community members in biogeochemical transformations in oil reservoirs.</title>
        <authorList>
            <person name="Hu P."/>
            <person name="Tom L."/>
            <person name="Singh A."/>
            <person name="Thomas B.C."/>
            <person name="Baker B.J."/>
            <person name="Piceno Y.M."/>
            <person name="Andersen G.L."/>
            <person name="Banfield J.F."/>
        </authorList>
    </citation>
    <scope>NUCLEOTIDE SEQUENCE [LARGE SCALE GENOMIC DNA]</scope>
    <source>
        <strain evidence="2">46_47</strain>
        <strain evidence="3">46_70</strain>
    </source>
</reference>
<dbReference type="SUPFAM" id="SSF53613">
    <property type="entry name" value="Ribokinase-like"/>
    <property type="match status" value="1"/>
</dbReference>
<reference evidence="4 5" key="2">
    <citation type="journal article" date="2015" name="MBio">
        <title>Genome-Resolved Metagenomic Analysis Reveals Roles for Candidate Phyla and Other Microbial Community Members in Biogeochemical Transformations in Oil Reservoirs.</title>
        <authorList>
            <person name="Hu P."/>
            <person name="Tom L."/>
            <person name="Singh A."/>
            <person name="Thomas B.C."/>
            <person name="Baker B.J."/>
            <person name="Piceno Y.M."/>
            <person name="Andersen G.L."/>
            <person name="Banfield J.F."/>
        </authorList>
    </citation>
    <scope>NUCLEOTIDE SEQUENCE [LARGE SCALE GENOMIC DNA]</scope>
</reference>
<dbReference type="PATRIC" id="fig|1236046.5.peg.839"/>
<dbReference type="PROSITE" id="PS00583">
    <property type="entry name" value="PFKB_KINASES_1"/>
    <property type="match status" value="1"/>
</dbReference>
<keyword evidence="1" id="KW-0418">Kinase</keyword>
<evidence type="ECO:0000313" key="6">
    <source>
        <dbReference type="Proteomes" id="UP000264215"/>
    </source>
</evidence>
<sequence>MPVIDSTERSKFRALIIGGYLEDIEISGSGHNAGIKQTPGGSGFNVANCLSLIGADVLFLSCFGVGDSRKWPFKSIPVTSNCSHGTFLFRGSEVIAVEKPSIVSINDELLQLLCEERFDLLYSTLEIGHLAASKAASVESRIKVIDPSPFHELKGLEGLEKYDFILANDYMSFDRDDRRVIIKASSKGARYGKKEYLPPRIGKSRFGSGDLFGAIFSLLVSTGTSPEEAIEESVKISGEYCYQGKSIGQFLLGIRDSLDYVIRS</sequence>
<dbReference type="EMBL" id="LGGH01000069">
    <property type="protein sequence ID" value="KUK67792.1"/>
    <property type="molecule type" value="Genomic_DNA"/>
</dbReference>
<evidence type="ECO:0000313" key="3">
    <source>
        <dbReference type="EMBL" id="KUK89399.1"/>
    </source>
</evidence>
<name>A0A124FU84_9BACT</name>
<comment type="caution">
    <text evidence="2">The sequence shown here is derived from an EMBL/GenBank/DDBJ whole genome shotgun (WGS) entry which is preliminary data.</text>
</comment>
<evidence type="ECO:0000313" key="4">
    <source>
        <dbReference type="Proteomes" id="UP000054260"/>
    </source>
</evidence>
<dbReference type="GO" id="GO:0016301">
    <property type="term" value="F:kinase activity"/>
    <property type="evidence" value="ECO:0007669"/>
    <property type="project" value="UniProtKB-KW"/>
</dbReference>
<dbReference type="Proteomes" id="UP000055014">
    <property type="component" value="Unassembled WGS sequence"/>
</dbReference>
<accession>A0A124FU84</accession>
<keyword evidence="1" id="KW-0808">Transferase</keyword>
<dbReference type="Proteomes" id="UP000264215">
    <property type="component" value="Unassembled WGS sequence"/>
</dbReference>
<gene>
    <name evidence="1" type="ORF">DIT26_08705</name>
    <name evidence="2" type="ORF">XD86_0600</name>
    <name evidence="3" type="ORF">XE02_1046</name>
</gene>
<evidence type="ECO:0000313" key="2">
    <source>
        <dbReference type="EMBL" id="KUK67792.1"/>
    </source>
</evidence>
<reference evidence="1 6" key="3">
    <citation type="journal article" date="2018" name="Nat. Biotechnol.">
        <title>A standardized bacterial taxonomy based on genome phylogeny substantially revises the tree of life.</title>
        <authorList>
            <person name="Parks D.H."/>
            <person name="Chuvochina M."/>
            <person name="Waite D.W."/>
            <person name="Rinke C."/>
            <person name="Skarshewski A."/>
            <person name="Chaumeil P.A."/>
            <person name="Hugenholtz P."/>
        </authorList>
    </citation>
    <scope>NUCLEOTIDE SEQUENCE [LARGE SCALE GENOMIC DNA]</scope>
    <source>
        <strain evidence="1">UBA9905</strain>
    </source>
</reference>
<evidence type="ECO:0000313" key="5">
    <source>
        <dbReference type="Proteomes" id="UP000055014"/>
    </source>
</evidence>
<dbReference type="AlphaFoldDB" id="A0A124FU84"/>
<dbReference type="EMBL" id="LGGW01000093">
    <property type="protein sequence ID" value="KUK89399.1"/>
    <property type="molecule type" value="Genomic_DNA"/>
</dbReference>